<accession>A0A2S2C6Q8</accession>
<feature type="transmembrane region" description="Helical" evidence="1">
    <location>
        <begin position="137"/>
        <end position="159"/>
    </location>
</feature>
<protein>
    <submittedName>
        <fullName evidence="2">Uncharacterized protein</fullName>
    </submittedName>
</protein>
<gene>
    <name evidence="2" type="ORF">CBI38_34795</name>
</gene>
<keyword evidence="1" id="KW-0472">Membrane</keyword>
<keyword evidence="1" id="KW-1133">Transmembrane helix</keyword>
<dbReference type="RefSeq" id="WP_109335984.1">
    <property type="nucleotide sequence ID" value="NZ_CP021355.1"/>
</dbReference>
<feature type="transmembrane region" description="Helical" evidence="1">
    <location>
        <begin position="71"/>
        <end position="90"/>
    </location>
</feature>
<dbReference type="KEGG" id="roz:CBI38_34795"/>
<reference evidence="2 3" key="1">
    <citation type="submission" date="2017-05" db="EMBL/GenBank/DDBJ databases">
        <title>Isolation of Rhodococcus sp. S2-17 biodegrading of BP-3.</title>
        <authorList>
            <person name="Lee Y."/>
            <person name="Kim K.H."/>
            <person name="Chun B.H."/>
            <person name="Jung H.S."/>
            <person name="Jeon C.O."/>
        </authorList>
    </citation>
    <scope>NUCLEOTIDE SEQUENCE [LARGE SCALE GENOMIC DNA]</scope>
    <source>
        <strain evidence="2 3">S2-17</strain>
        <plasmid evidence="3">prb98</plasmid>
    </source>
</reference>
<geneLocation type="plasmid" evidence="3">
    <name>prb98</name>
</geneLocation>
<dbReference type="OrthoDB" id="4484297at2"/>
<name>A0A2S2C6Q8_9NOCA</name>
<proteinExistence type="predicted"/>
<organism evidence="2 3">
    <name type="scientific">Rhodococcus oxybenzonivorans</name>
    <dbReference type="NCBI Taxonomy" id="1990687"/>
    <lineage>
        <taxon>Bacteria</taxon>
        <taxon>Bacillati</taxon>
        <taxon>Actinomycetota</taxon>
        <taxon>Actinomycetes</taxon>
        <taxon>Mycobacteriales</taxon>
        <taxon>Nocardiaceae</taxon>
        <taxon>Rhodococcus</taxon>
    </lineage>
</organism>
<keyword evidence="1" id="KW-0812">Transmembrane</keyword>
<dbReference type="Proteomes" id="UP000245711">
    <property type="component" value="Plasmid pRB98"/>
</dbReference>
<keyword evidence="3" id="KW-1185">Reference proteome</keyword>
<keyword evidence="2" id="KW-0614">Plasmid</keyword>
<dbReference type="EMBL" id="CP021355">
    <property type="protein sequence ID" value="AWK76539.1"/>
    <property type="molecule type" value="Genomic_DNA"/>
</dbReference>
<feature type="transmembrane region" description="Helical" evidence="1">
    <location>
        <begin position="17"/>
        <end position="38"/>
    </location>
</feature>
<evidence type="ECO:0000256" key="1">
    <source>
        <dbReference type="SAM" id="Phobius"/>
    </source>
</evidence>
<feature type="transmembrane region" description="Helical" evidence="1">
    <location>
        <begin position="97"/>
        <end position="117"/>
    </location>
</feature>
<evidence type="ECO:0000313" key="3">
    <source>
        <dbReference type="Proteomes" id="UP000245711"/>
    </source>
</evidence>
<sequence>MSTDIEITAGGRRIPPLLGVICPAALWLGLLGPAGAYVPAQASTNSPAMDLTFAGLAAASVGSPSFLQAAYFSWLGWVFATASTVLAIATVRTCTRVLSGICVLAGVFQAVVTVFAMKGPLSWSVLMSGIGNTRLGAALVFLGFIALIAIGFLGLGAAASACESQAPVTTSV</sequence>
<evidence type="ECO:0000313" key="2">
    <source>
        <dbReference type="EMBL" id="AWK76539.1"/>
    </source>
</evidence>
<dbReference type="AlphaFoldDB" id="A0A2S2C6Q8"/>